<dbReference type="RefSeq" id="WP_094983692.1">
    <property type="nucleotide sequence ID" value="NZ_NHNI01000001.1"/>
</dbReference>
<name>A0A266Q958_9GAMM</name>
<protein>
    <submittedName>
        <fullName evidence="1">Uncharacterized protein</fullName>
    </submittedName>
</protein>
<dbReference type="AlphaFoldDB" id="A0A266Q958"/>
<organism evidence="1 2">
    <name type="scientific">Cellvibrio mixtus</name>
    <dbReference type="NCBI Taxonomy" id="39650"/>
    <lineage>
        <taxon>Bacteria</taxon>
        <taxon>Pseudomonadati</taxon>
        <taxon>Pseudomonadota</taxon>
        <taxon>Gammaproteobacteria</taxon>
        <taxon>Cellvibrionales</taxon>
        <taxon>Cellvibrionaceae</taxon>
        <taxon>Cellvibrio</taxon>
    </lineage>
</organism>
<proteinExistence type="predicted"/>
<evidence type="ECO:0000313" key="2">
    <source>
        <dbReference type="Proteomes" id="UP000216101"/>
    </source>
</evidence>
<keyword evidence="2" id="KW-1185">Reference proteome</keyword>
<sequence>MKIVDISKFEDSVVLYFDTSNTTINAYTLASTLVSIADAAKAANSSVNAGHNIEIIVEALGEGSFKAKISAVYTTSKNIFSSQLVAGVVIGLLSNYIYERVFSLDDSIKIEIKTDEVIINKGDEKIVVPRNVYDATREAEKNPKFVQSIERTFQAVEKDPDIKGFGFAETMESGRPEIILSREAIISAAGEVELIDGVRVIPETVELQILKAILERGKRKWEFMWRGIKISAPITSQGFYKEFFNHDITIAPGDSLEVKLLIKQVRNEDTGIFVNKSYEVAEVYKHIPRLKQVSMENV</sequence>
<gene>
    <name evidence="1" type="ORF">CBP51_02300</name>
</gene>
<reference evidence="2" key="1">
    <citation type="submission" date="2017-05" db="EMBL/GenBank/DDBJ databases">
        <authorList>
            <person name="Barney B.M."/>
        </authorList>
    </citation>
    <scope>NUCLEOTIDE SEQUENCE [LARGE SCALE GENOMIC DNA]</scope>
    <source>
        <strain evidence="2">PSBB022</strain>
    </source>
</reference>
<comment type="caution">
    <text evidence="1">The sequence shown here is derived from an EMBL/GenBank/DDBJ whole genome shotgun (WGS) entry which is preliminary data.</text>
</comment>
<dbReference type="EMBL" id="NHNI01000001">
    <property type="protein sequence ID" value="OZY85889.1"/>
    <property type="molecule type" value="Genomic_DNA"/>
</dbReference>
<accession>A0A266Q958</accession>
<evidence type="ECO:0000313" key="1">
    <source>
        <dbReference type="EMBL" id="OZY85889.1"/>
    </source>
</evidence>
<dbReference type="Proteomes" id="UP000216101">
    <property type="component" value="Unassembled WGS sequence"/>
</dbReference>